<dbReference type="AlphaFoldDB" id="A0A645FLH2"/>
<comment type="caution">
    <text evidence="1">The sequence shown here is derived from an EMBL/GenBank/DDBJ whole genome shotgun (WGS) entry which is preliminary data.</text>
</comment>
<sequence length="37" mass="4574">MRDMDALYRENREEFDKIASEIANVRRKNYQTKGVYY</sequence>
<dbReference type="EMBL" id="VSSQ01061978">
    <property type="protein sequence ID" value="MPN15255.1"/>
    <property type="molecule type" value="Genomic_DNA"/>
</dbReference>
<proteinExistence type="predicted"/>
<protein>
    <submittedName>
        <fullName evidence="1">Uncharacterized protein</fullName>
    </submittedName>
</protein>
<accession>A0A645FLH2</accession>
<reference evidence="1" key="1">
    <citation type="submission" date="2019-08" db="EMBL/GenBank/DDBJ databases">
        <authorList>
            <person name="Kucharzyk K."/>
            <person name="Murdoch R.W."/>
            <person name="Higgins S."/>
            <person name="Loffler F."/>
        </authorList>
    </citation>
    <scope>NUCLEOTIDE SEQUENCE</scope>
</reference>
<gene>
    <name evidence="1" type="ORF">SDC9_162585</name>
</gene>
<name>A0A645FLH2_9ZZZZ</name>
<evidence type="ECO:0000313" key="1">
    <source>
        <dbReference type="EMBL" id="MPN15255.1"/>
    </source>
</evidence>
<organism evidence="1">
    <name type="scientific">bioreactor metagenome</name>
    <dbReference type="NCBI Taxonomy" id="1076179"/>
    <lineage>
        <taxon>unclassified sequences</taxon>
        <taxon>metagenomes</taxon>
        <taxon>ecological metagenomes</taxon>
    </lineage>
</organism>